<feature type="coiled-coil region" evidence="7">
    <location>
        <begin position="115"/>
        <end position="142"/>
    </location>
</feature>
<proteinExistence type="inferred from homology"/>
<feature type="domain" description="Disease resistance R13L4/SHOC-2-like LRR" evidence="11">
    <location>
        <begin position="547"/>
        <end position="935"/>
    </location>
</feature>
<evidence type="ECO:0000313" key="12">
    <source>
        <dbReference type="EMBL" id="CAL4897510.1"/>
    </source>
</evidence>
<dbReference type="InterPro" id="IPR027417">
    <property type="entry name" value="P-loop_NTPase"/>
</dbReference>
<dbReference type="InterPro" id="IPR041118">
    <property type="entry name" value="Rx_N"/>
</dbReference>
<dbReference type="FunFam" id="1.10.10.10:FF:000322">
    <property type="entry name" value="Probable disease resistance protein At1g63360"/>
    <property type="match status" value="1"/>
</dbReference>
<keyword evidence="6 7" id="KW-0175">Coiled coil</keyword>
<sequence>MDIATGPLSTLLPKLATLLQHEYNLQRGARKGIKFLHKELEFMHAALRKVGEVPRDLLEEHQRIWARDVRELSYDMEDIVDTFMVNIEGPDPPSKRGVKKIFKKMMRKVNKAMARREVAQEINDIKERAEELAKRRDMYKVDDIAPAKKIPVDPRLNAMCTVATKIIVGIEDAKEEVITMLTGGDDDQKKRIVSIAGFGGLGKTTLAKAVYDEIKKDFGCTAFVSVSRNVDTRKLLKDMLYQLDKKNFGDIHSKMLDERLLIDEAIEFLNDKRYLIVIDDIWDKEPWDKVIRLALVENNMRSRIITTTRNIVVAEHAGGCYRLKHLSDESSEMLFYGRVFGSKDKCPNHFSEVSKKILKKRGGVPLAIVTTSSMLASKPDNINEWNKVCDSIGSGLGGNKSNMDDMRKILLLSYYDLPSHLKTCLLYLSIFPEDYKISKDRLIWRWVAEGFVQRASRDQSFLEIGESYFNELLNRSMIQPAKMDYLEGTFQACRVHDTMLDLIISLSVQECFITTVFDDRKHSLEPNQTRRLSLHNTTAWPTLKMPKLRSLTIFKATNVVIDPTPSLSRNILLRVLDLQGCNLENLASLGFLGSLSHLRYLGLSTSSSDIDHDDQLPVEIGKLQFLQTLDLSPAASSSGEVVRLSVTGLGQLMCLHSPRNEFGIILLDGLKNLTSLEVLDRLVVTSECIAKELGHLTQLRVLKVMVAPFKDGEVSEKDDDWRACNDALVESLGKLTKIESLQIGDTYMDYDYLIRYNMDGSMEEPLNNLRRLCMVVDFLPTWVKPALLPGLCYLDIYVRIVRGEDIQVLGTLPCLRHLKFGGEVRARESCVVGPDAFPCAVKCDFYYTRGMVLPCMFPRGAMPRLQHFMFSLEPKQFLSGGKFTADDLCLGHLPSLRRVTVGGIELIYHNKDTNDMITSLRKKVEHEAAIHPNSPLDIGYSAG</sequence>
<dbReference type="Pfam" id="PF00931">
    <property type="entry name" value="NB-ARC"/>
    <property type="match status" value="1"/>
</dbReference>
<gene>
    <name evidence="12" type="ORF">URODEC1_LOCUS7293</name>
</gene>
<dbReference type="InterPro" id="IPR055414">
    <property type="entry name" value="LRR_R13L4/SHOC2-like"/>
</dbReference>
<dbReference type="PANTHER" id="PTHR23155">
    <property type="entry name" value="DISEASE RESISTANCE PROTEIN RP"/>
    <property type="match status" value="1"/>
</dbReference>
<evidence type="ECO:0000256" key="2">
    <source>
        <dbReference type="ARBA" id="ARBA00022614"/>
    </source>
</evidence>
<dbReference type="GO" id="GO:0009626">
    <property type="term" value="P:plant-type hypersensitive response"/>
    <property type="evidence" value="ECO:0007669"/>
    <property type="project" value="UniProtKB-ARBA"/>
</dbReference>
<dbReference type="AlphaFoldDB" id="A0ABC8VVM9"/>
<dbReference type="InterPro" id="IPR044974">
    <property type="entry name" value="Disease_R_plants"/>
</dbReference>
<dbReference type="Gene3D" id="3.40.50.300">
    <property type="entry name" value="P-loop containing nucleotide triphosphate hydrolases"/>
    <property type="match status" value="1"/>
</dbReference>
<evidence type="ECO:0000256" key="6">
    <source>
        <dbReference type="ARBA" id="ARBA00023054"/>
    </source>
</evidence>
<dbReference type="Gene3D" id="1.10.8.430">
    <property type="entry name" value="Helical domain of apoptotic protease-activating factors"/>
    <property type="match status" value="1"/>
</dbReference>
<dbReference type="Gene3D" id="1.10.10.10">
    <property type="entry name" value="Winged helix-like DNA-binding domain superfamily/Winged helix DNA-binding domain"/>
    <property type="match status" value="1"/>
</dbReference>
<accession>A0ABC8VVM9</accession>
<dbReference type="GO" id="GO:0000166">
    <property type="term" value="F:nucleotide binding"/>
    <property type="evidence" value="ECO:0007669"/>
    <property type="project" value="UniProtKB-KW"/>
</dbReference>
<dbReference type="PROSITE" id="PS51450">
    <property type="entry name" value="LRR"/>
    <property type="match status" value="1"/>
</dbReference>
<dbReference type="CDD" id="cd14798">
    <property type="entry name" value="RX-CC_like"/>
    <property type="match status" value="1"/>
</dbReference>
<dbReference type="PRINTS" id="PR00364">
    <property type="entry name" value="DISEASERSIST"/>
</dbReference>
<dbReference type="EMBL" id="OZ075121">
    <property type="protein sequence ID" value="CAL4897510.1"/>
    <property type="molecule type" value="Genomic_DNA"/>
</dbReference>
<dbReference type="InterPro" id="IPR002182">
    <property type="entry name" value="NB-ARC"/>
</dbReference>
<evidence type="ECO:0000256" key="7">
    <source>
        <dbReference type="SAM" id="Coils"/>
    </source>
</evidence>
<dbReference type="Pfam" id="PF23559">
    <property type="entry name" value="WHD_DRP"/>
    <property type="match status" value="1"/>
</dbReference>
<dbReference type="Proteomes" id="UP001497457">
    <property type="component" value="Chromosome 11b"/>
</dbReference>
<feature type="domain" description="Disease resistance N-terminal" evidence="9">
    <location>
        <begin position="8"/>
        <end position="91"/>
    </location>
</feature>
<evidence type="ECO:0000313" key="13">
    <source>
        <dbReference type="Proteomes" id="UP001497457"/>
    </source>
</evidence>
<keyword evidence="5" id="KW-0611">Plant defense</keyword>
<name>A0ABC8VVM9_9POAL</name>
<keyword evidence="4" id="KW-0547">Nucleotide-binding</keyword>
<feature type="domain" description="NB-ARC" evidence="8">
    <location>
        <begin position="171"/>
        <end position="343"/>
    </location>
</feature>
<evidence type="ECO:0000259" key="8">
    <source>
        <dbReference type="Pfam" id="PF00931"/>
    </source>
</evidence>
<reference evidence="12" key="1">
    <citation type="submission" date="2024-10" db="EMBL/GenBank/DDBJ databases">
        <authorList>
            <person name="Ryan C."/>
        </authorList>
    </citation>
    <scope>NUCLEOTIDE SEQUENCE [LARGE SCALE GENOMIC DNA]</scope>
</reference>
<comment type="similarity">
    <text evidence="1">Belongs to the disease resistance NB-LRR family.</text>
</comment>
<organism evidence="12 13">
    <name type="scientific">Urochloa decumbens</name>
    <dbReference type="NCBI Taxonomy" id="240449"/>
    <lineage>
        <taxon>Eukaryota</taxon>
        <taxon>Viridiplantae</taxon>
        <taxon>Streptophyta</taxon>
        <taxon>Embryophyta</taxon>
        <taxon>Tracheophyta</taxon>
        <taxon>Spermatophyta</taxon>
        <taxon>Magnoliopsida</taxon>
        <taxon>Liliopsida</taxon>
        <taxon>Poales</taxon>
        <taxon>Poaceae</taxon>
        <taxon>PACMAD clade</taxon>
        <taxon>Panicoideae</taxon>
        <taxon>Panicodae</taxon>
        <taxon>Paniceae</taxon>
        <taxon>Melinidinae</taxon>
        <taxon>Urochloa</taxon>
    </lineage>
</organism>
<protein>
    <submittedName>
        <fullName evidence="12">Uncharacterized protein</fullName>
    </submittedName>
</protein>
<feature type="domain" description="Disease resistance protein winged helix" evidence="10">
    <location>
        <begin position="430"/>
        <end position="503"/>
    </location>
</feature>
<keyword evidence="2" id="KW-0433">Leucine-rich repeat</keyword>
<evidence type="ECO:0000256" key="1">
    <source>
        <dbReference type="ARBA" id="ARBA00008894"/>
    </source>
</evidence>
<keyword evidence="3" id="KW-0677">Repeat</keyword>
<dbReference type="SUPFAM" id="SSF52540">
    <property type="entry name" value="P-loop containing nucleoside triphosphate hydrolases"/>
    <property type="match status" value="1"/>
</dbReference>
<dbReference type="Gene3D" id="3.80.10.10">
    <property type="entry name" value="Ribonuclease Inhibitor"/>
    <property type="match status" value="1"/>
</dbReference>
<dbReference type="GO" id="GO:0002758">
    <property type="term" value="P:innate immune response-activating signaling pathway"/>
    <property type="evidence" value="ECO:0007669"/>
    <property type="project" value="UniProtKB-ARBA"/>
</dbReference>
<dbReference type="InterPro" id="IPR038005">
    <property type="entry name" value="RX-like_CC"/>
</dbReference>
<dbReference type="GO" id="GO:0042742">
    <property type="term" value="P:defense response to bacterium"/>
    <property type="evidence" value="ECO:0007669"/>
    <property type="project" value="UniProtKB-ARBA"/>
</dbReference>
<dbReference type="InterPro" id="IPR032675">
    <property type="entry name" value="LRR_dom_sf"/>
</dbReference>
<evidence type="ECO:0000259" key="10">
    <source>
        <dbReference type="Pfam" id="PF23559"/>
    </source>
</evidence>
<dbReference type="FunFam" id="3.40.50.300:FF:001091">
    <property type="entry name" value="Probable disease resistance protein At1g61300"/>
    <property type="match status" value="1"/>
</dbReference>
<keyword evidence="13" id="KW-1185">Reference proteome</keyword>
<dbReference type="InterPro" id="IPR058922">
    <property type="entry name" value="WHD_DRP"/>
</dbReference>
<evidence type="ECO:0000259" key="9">
    <source>
        <dbReference type="Pfam" id="PF18052"/>
    </source>
</evidence>
<evidence type="ECO:0000259" key="11">
    <source>
        <dbReference type="Pfam" id="PF23598"/>
    </source>
</evidence>
<dbReference type="Gene3D" id="1.20.5.4130">
    <property type="match status" value="1"/>
</dbReference>
<evidence type="ECO:0000256" key="4">
    <source>
        <dbReference type="ARBA" id="ARBA00022741"/>
    </source>
</evidence>
<dbReference type="InterPro" id="IPR001611">
    <property type="entry name" value="Leu-rich_rpt"/>
</dbReference>
<dbReference type="InterPro" id="IPR036388">
    <property type="entry name" value="WH-like_DNA-bd_sf"/>
</dbReference>
<evidence type="ECO:0000256" key="3">
    <source>
        <dbReference type="ARBA" id="ARBA00022737"/>
    </source>
</evidence>
<evidence type="ECO:0000256" key="5">
    <source>
        <dbReference type="ARBA" id="ARBA00022821"/>
    </source>
</evidence>
<dbReference type="PANTHER" id="PTHR23155:SF1116">
    <property type="entry name" value="OS12G0273300 PROTEIN"/>
    <property type="match status" value="1"/>
</dbReference>
<dbReference type="Pfam" id="PF18052">
    <property type="entry name" value="Rx_N"/>
    <property type="match status" value="1"/>
</dbReference>
<dbReference type="SUPFAM" id="SSF52058">
    <property type="entry name" value="L domain-like"/>
    <property type="match status" value="1"/>
</dbReference>
<dbReference type="InterPro" id="IPR042197">
    <property type="entry name" value="Apaf_helical"/>
</dbReference>
<dbReference type="Pfam" id="PF23598">
    <property type="entry name" value="LRR_14"/>
    <property type="match status" value="1"/>
</dbReference>